<keyword evidence="2" id="KW-1185">Reference proteome</keyword>
<dbReference type="AlphaFoldDB" id="A0AAV7Q4W5"/>
<name>A0AAV7Q4W5_PLEWA</name>
<comment type="caution">
    <text evidence="1">The sequence shown here is derived from an EMBL/GenBank/DDBJ whole genome shotgun (WGS) entry which is preliminary data.</text>
</comment>
<organism evidence="1 2">
    <name type="scientific">Pleurodeles waltl</name>
    <name type="common">Iberian ribbed newt</name>
    <dbReference type="NCBI Taxonomy" id="8319"/>
    <lineage>
        <taxon>Eukaryota</taxon>
        <taxon>Metazoa</taxon>
        <taxon>Chordata</taxon>
        <taxon>Craniata</taxon>
        <taxon>Vertebrata</taxon>
        <taxon>Euteleostomi</taxon>
        <taxon>Amphibia</taxon>
        <taxon>Batrachia</taxon>
        <taxon>Caudata</taxon>
        <taxon>Salamandroidea</taxon>
        <taxon>Salamandridae</taxon>
        <taxon>Pleurodelinae</taxon>
        <taxon>Pleurodeles</taxon>
    </lineage>
</organism>
<gene>
    <name evidence="1" type="ORF">NDU88_001739</name>
</gene>
<evidence type="ECO:0000313" key="2">
    <source>
        <dbReference type="Proteomes" id="UP001066276"/>
    </source>
</evidence>
<reference evidence="1" key="1">
    <citation type="journal article" date="2022" name="bioRxiv">
        <title>Sequencing and chromosome-scale assembly of the giantPleurodeles waltlgenome.</title>
        <authorList>
            <person name="Brown T."/>
            <person name="Elewa A."/>
            <person name="Iarovenko S."/>
            <person name="Subramanian E."/>
            <person name="Araus A.J."/>
            <person name="Petzold A."/>
            <person name="Susuki M."/>
            <person name="Suzuki K.-i.T."/>
            <person name="Hayashi T."/>
            <person name="Toyoda A."/>
            <person name="Oliveira C."/>
            <person name="Osipova E."/>
            <person name="Leigh N.D."/>
            <person name="Simon A."/>
            <person name="Yun M.H."/>
        </authorList>
    </citation>
    <scope>NUCLEOTIDE SEQUENCE</scope>
    <source>
        <strain evidence="1">20211129_DDA</strain>
        <tissue evidence="1">Liver</tissue>
    </source>
</reference>
<dbReference type="Proteomes" id="UP001066276">
    <property type="component" value="Chromosome 6"/>
</dbReference>
<proteinExistence type="predicted"/>
<sequence>MNGVPILGVSVAKNGPLFYPESPRGRGRSTRLIRLTAFKRGITALCWNECERRPGESLRPRRYAAAMFPPLLCAVSFFRLARHLVERPLRDSQDGQAVEAHYAVQQSNRWGLNFITGEALRTVWERPAVSMIYCPCGEGQFLLEVYRHVIVSAVSLPTLAMVERTAKPVGVVCGCMSTWANSKSLPAASSRECSPFTSRAGLQTWSRPPLLLKWAGGLSFYLCPPS</sequence>
<protein>
    <submittedName>
        <fullName evidence="1">Uncharacterized protein</fullName>
    </submittedName>
</protein>
<accession>A0AAV7Q4W5</accession>
<evidence type="ECO:0000313" key="1">
    <source>
        <dbReference type="EMBL" id="KAJ1135299.1"/>
    </source>
</evidence>
<dbReference type="EMBL" id="JANPWB010000010">
    <property type="protein sequence ID" value="KAJ1135299.1"/>
    <property type="molecule type" value="Genomic_DNA"/>
</dbReference>